<feature type="region of interest" description="Disordered" evidence="6">
    <location>
        <begin position="351"/>
        <end position="380"/>
    </location>
</feature>
<evidence type="ECO:0000313" key="12">
    <source>
        <dbReference type="Proteomes" id="UP000321083"/>
    </source>
</evidence>
<evidence type="ECO:0000256" key="8">
    <source>
        <dbReference type="SAM" id="SignalP"/>
    </source>
</evidence>
<reference evidence="11 12" key="2">
    <citation type="submission" date="2019-08" db="EMBL/GenBank/DDBJ databases">
        <authorList>
            <person name="Henke P."/>
        </authorList>
    </citation>
    <scope>NUCLEOTIDE SEQUENCE [LARGE SCALE GENOMIC DNA]</scope>
    <source>
        <strain evidence="11">Phe10_nw2017</strain>
    </source>
</reference>
<feature type="transmembrane region" description="Helical" evidence="7">
    <location>
        <begin position="438"/>
        <end position="462"/>
    </location>
</feature>
<dbReference type="Proteomes" id="UP000321083">
    <property type="component" value="Unassembled WGS sequence"/>
</dbReference>
<evidence type="ECO:0000313" key="11">
    <source>
        <dbReference type="EMBL" id="TWW08562.1"/>
    </source>
</evidence>
<dbReference type="GO" id="GO:0016020">
    <property type="term" value="C:membrane"/>
    <property type="evidence" value="ECO:0007669"/>
    <property type="project" value="UniProtKB-SubCell"/>
</dbReference>
<feature type="signal peptide" evidence="8">
    <location>
        <begin position="1"/>
        <end position="24"/>
    </location>
</feature>
<evidence type="ECO:0000256" key="1">
    <source>
        <dbReference type="ARBA" id="ARBA00004141"/>
    </source>
</evidence>
<keyword evidence="5 7" id="KW-0472">Membrane</keyword>
<dbReference type="GO" id="GO:0015035">
    <property type="term" value="F:protein-disulfide reductase activity"/>
    <property type="evidence" value="ECO:0007669"/>
    <property type="project" value="TreeGrafter"/>
</dbReference>
<feature type="non-terminal residue" evidence="11">
    <location>
        <position position="476"/>
    </location>
</feature>
<dbReference type="EMBL" id="SRHE01000606">
    <property type="protein sequence ID" value="TWW08562.1"/>
    <property type="molecule type" value="Genomic_DNA"/>
</dbReference>
<evidence type="ECO:0000256" key="7">
    <source>
        <dbReference type="SAM" id="Phobius"/>
    </source>
</evidence>
<proteinExistence type="predicted"/>
<dbReference type="InterPro" id="IPR003834">
    <property type="entry name" value="Cyt_c_assmbl_TM_dom"/>
</dbReference>
<keyword evidence="3" id="KW-0201">Cytochrome c-type biogenesis</keyword>
<keyword evidence="4 7" id="KW-1133">Transmembrane helix</keyword>
<keyword evidence="8" id="KW-0732">Signal</keyword>
<dbReference type="PANTHER" id="PTHR32234:SF0">
    <property type="entry name" value="THIOL:DISULFIDE INTERCHANGE PROTEIN DSBD"/>
    <property type="match status" value="1"/>
</dbReference>
<gene>
    <name evidence="11" type="ORF">E3A20_23090</name>
</gene>
<feature type="compositionally biased region" description="Low complexity" evidence="6">
    <location>
        <begin position="181"/>
        <end position="202"/>
    </location>
</feature>
<evidence type="ECO:0000256" key="3">
    <source>
        <dbReference type="ARBA" id="ARBA00022748"/>
    </source>
</evidence>
<keyword evidence="12" id="KW-1185">Reference proteome</keyword>
<organism evidence="11 12">
    <name type="scientific">Planctomyces bekefii</name>
    <dbReference type="NCBI Taxonomy" id="1653850"/>
    <lineage>
        <taxon>Bacteria</taxon>
        <taxon>Pseudomonadati</taxon>
        <taxon>Planctomycetota</taxon>
        <taxon>Planctomycetia</taxon>
        <taxon>Planctomycetales</taxon>
        <taxon>Planctomycetaceae</taxon>
        <taxon>Planctomyces</taxon>
    </lineage>
</organism>
<reference evidence="11 12" key="1">
    <citation type="submission" date="2019-08" db="EMBL/GenBank/DDBJ databases">
        <title>100 year-old enigma solved: identification of Planctomyces bekefii, the type genus and species of the phylum Planctomycetes.</title>
        <authorList>
            <person name="Svetlana D.N."/>
            <person name="Overmann J."/>
        </authorList>
    </citation>
    <scope>NUCLEOTIDE SEQUENCE [LARGE SCALE GENOMIC DNA]</scope>
    <source>
        <strain evidence="11">Phe10_nw2017</strain>
    </source>
</reference>
<dbReference type="Pfam" id="PF11412">
    <property type="entry name" value="DsbD_N"/>
    <property type="match status" value="1"/>
</dbReference>
<evidence type="ECO:0000256" key="4">
    <source>
        <dbReference type="ARBA" id="ARBA00022989"/>
    </source>
</evidence>
<evidence type="ECO:0008006" key="13">
    <source>
        <dbReference type="Google" id="ProtNLM"/>
    </source>
</evidence>
<dbReference type="AlphaFoldDB" id="A0A5C6M3D1"/>
<feature type="compositionally biased region" description="Low complexity" evidence="6">
    <location>
        <begin position="351"/>
        <end position="370"/>
    </location>
</feature>
<comment type="subcellular location">
    <subcellularLocation>
        <location evidence="1">Membrane</location>
        <topology evidence="1">Multi-pass membrane protein</topology>
    </subcellularLocation>
</comment>
<dbReference type="InterPro" id="IPR028250">
    <property type="entry name" value="DsbDN"/>
</dbReference>
<dbReference type="GO" id="GO:0017004">
    <property type="term" value="P:cytochrome complex assembly"/>
    <property type="evidence" value="ECO:0007669"/>
    <property type="project" value="UniProtKB-KW"/>
</dbReference>
<evidence type="ECO:0000259" key="9">
    <source>
        <dbReference type="Pfam" id="PF02683"/>
    </source>
</evidence>
<feature type="domain" description="Thiol:disulfide interchange protein DsbD N-terminal" evidence="10">
    <location>
        <begin position="57"/>
        <end position="165"/>
    </location>
</feature>
<feature type="chain" id="PRO_5022671985" description="Thiol:disulfide interchange protein DsbD N-terminal domain-containing protein" evidence="8">
    <location>
        <begin position="25"/>
        <end position="476"/>
    </location>
</feature>
<keyword evidence="2 7" id="KW-0812">Transmembrane</keyword>
<protein>
    <recommendedName>
        <fullName evidence="13">Thiol:disulfide interchange protein DsbD N-terminal domain-containing protein</fullName>
    </recommendedName>
</protein>
<evidence type="ECO:0000256" key="2">
    <source>
        <dbReference type="ARBA" id="ARBA00022692"/>
    </source>
</evidence>
<dbReference type="GO" id="GO:0045454">
    <property type="term" value="P:cell redox homeostasis"/>
    <property type="evidence" value="ECO:0007669"/>
    <property type="project" value="TreeGrafter"/>
</dbReference>
<feature type="region of interest" description="Disordered" evidence="6">
    <location>
        <begin position="174"/>
        <end position="207"/>
    </location>
</feature>
<dbReference type="Pfam" id="PF02683">
    <property type="entry name" value="DsbD_TM"/>
    <property type="match status" value="1"/>
</dbReference>
<dbReference type="PANTHER" id="PTHR32234">
    <property type="entry name" value="THIOL:DISULFIDE INTERCHANGE PROTEIN DSBD"/>
    <property type="match status" value="1"/>
</dbReference>
<evidence type="ECO:0000256" key="5">
    <source>
        <dbReference type="ARBA" id="ARBA00023136"/>
    </source>
</evidence>
<feature type="transmembrane region" description="Helical" evidence="7">
    <location>
        <begin position="397"/>
        <end position="426"/>
    </location>
</feature>
<sequence length="476" mass="50063">MKRLALLTLLLFCSSLNLSHTAPAQDLNPAGLDLPVIFGAQQDQTETEVVISATLTKLSDNSVSLAVTMQLPEGCHTYSMDPSFGAATSIKLTSTAGLTESGTWQADRAPKSGFDEVLQQNTEKFYDRVTWTRTLTGTVSDATEIVGKLNGQFCNSSGCFPLFDKAFTAKLSNDSTLPDQTPATSTADTADSAATPAPADPSRQTLTPKIGFGKAARAGDITFEISLSPANAQPGSEVTLTVKTLVAAEWHIFALDQNPDMAGIPTTIELTDLQGLELTGSDFAPDREPQTESPLPDISQRVHYGEITWSRKLKVTDAAAAAGGSIRFQICRHGVCKPPTTAKFQVTLAGAPAPTTPADTQTSTDSLTDSPPANRTAAPPSASIAGNSLASGGLLKFLLTAVVAGFVALATPCVFPMIPITVAFFLKQEEKRAGSSMKLALVYCLSIIAAFTVLGIAMAKIFGESSLTNLANNPWL</sequence>
<accession>A0A5C6M3D1</accession>
<comment type="caution">
    <text evidence="11">The sequence shown here is derived from an EMBL/GenBank/DDBJ whole genome shotgun (WGS) entry which is preliminary data.</text>
</comment>
<evidence type="ECO:0000259" key="10">
    <source>
        <dbReference type="Pfam" id="PF11412"/>
    </source>
</evidence>
<feature type="domain" description="Cytochrome C biogenesis protein transmembrane" evidence="9">
    <location>
        <begin position="397"/>
        <end position="475"/>
    </location>
</feature>
<name>A0A5C6M3D1_9PLAN</name>
<evidence type="ECO:0000256" key="6">
    <source>
        <dbReference type="SAM" id="MobiDB-lite"/>
    </source>
</evidence>